<evidence type="ECO:0000313" key="9">
    <source>
        <dbReference type="Proteomes" id="UP001596047"/>
    </source>
</evidence>
<dbReference type="Pfam" id="PF00160">
    <property type="entry name" value="Pro_isomerase"/>
    <property type="match status" value="1"/>
</dbReference>
<dbReference type="RefSeq" id="WP_379186874.1">
    <property type="nucleotide sequence ID" value="NZ_JBHSOW010000016.1"/>
</dbReference>
<dbReference type="InterPro" id="IPR029000">
    <property type="entry name" value="Cyclophilin-like_dom_sf"/>
</dbReference>
<evidence type="ECO:0000313" key="8">
    <source>
        <dbReference type="EMBL" id="MFC5648412.1"/>
    </source>
</evidence>
<dbReference type="GO" id="GO:0003755">
    <property type="term" value="F:peptidyl-prolyl cis-trans isomerase activity"/>
    <property type="evidence" value="ECO:0007669"/>
    <property type="project" value="UniProtKB-EC"/>
</dbReference>
<dbReference type="PROSITE" id="PS50072">
    <property type="entry name" value="CSA_PPIASE_2"/>
    <property type="match status" value="1"/>
</dbReference>
<dbReference type="InterPro" id="IPR002130">
    <property type="entry name" value="Cyclophilin-type_PPIase_dom"/>
</dbReference>
<reference evidence="9" key="1">
    <citation type="journal article" date="2019" name="Int. J. Syst. Evol. Microbiol.">
        <title>The Global Catalogue of Microorganisms (GCM) 10K type strain sequencing project: providing services to taxonomists for standard genome sequencing and annotation.</title>
        <authorList>
            <consortium name="The Broad Institute Genomics Platform"/>
            <consortium name="The Broad Institute Genome Sequencing Center for Infectious Disease"/>
            <person name="Wu L."/>
            <person name="Ma J."/>
        </authorList>
    </citation>
    <scope>NUCLEOTIDE SEQUENCE [LARGE SCALE GENOMIC DNA]</scope>
    <source>
        <strain evidence="9">CGMCC 1.3240</strain>
    </source>
</reference>
<feature type="signal peptide" evidence="5">
    <location>
        <begin position="1"/>
        <end position="21"/>
    </location>
</feature>
<keyword evidence="4 5" id="KW-0413">Isomerase</keyword>
<gene>
    <name evidence="8" type="ORF">ACFPYJ_04600</name>
</gene>
<dbReference type="PANTHER" id="PTHR45625">
    <property type="entry name" value="PEPTIDYL-PROLYL CIS-TRANS ISOMERASE-RELATED"/>
    <property type="match status" value="1"/>
</dbReference>
<protein>
    <recommendedName>
        <fullName evidence="5">Peptidyl-prolyl cis-trans isomerase</fullName>
        <shortName evidence="5">PPIase</shortName>
        <ecNumber evidence="5">5.2.1.8</ecNumber>
    </recommendedName>
</protein>
<name>A0ABW0VRK2_9BACL</name>
<comment type="caution">
    <text evidence="8">The sequence shown here is derived from an EMBL/GenBank/DDBJ whole genome shotgun (WGS) entry which is preliminary data.</text>
</comment>
<proteinExistence type="inferred from homology"/>
<dbReference type="EC" id="5.2.1.8" evidence="5"/>
<organism evidence="8 9">
    <name type="scientific">Paenibacillus solisilvae</name>
    <dbReference type="NCBI Taxonomy" id="2486751"/>
    <lineage>
        <taxon>Bacteria</taxon>
        <taxon>Bacillati</taxon>
        <taxon>Bacillota</taxon>
        <taxon>Bacilli</taxon>
        <taxon>Bacillales</taxon>
        <taxon>Paenibacillaceae</taxon>
        <taxon>Paenibacillus</taxon>
    </lineage>
</organism>
<keyword evidence="5" id="KW-0732">Signal</keyword>
<dbReference type="SUPFAM" id="SSF50891">
    <property type="entry name" value="Cyclophilin-like"/>
    <property type="match status" value="1"/>
</dbReference>
<accession>A0ABW0VRK2</accession>
<dbReference type="Gene3D" id="2.40.100.10">
    <property type="entry name" value="Cyclophilin-like"/>
    <property type="match status" value="1"/>
</dbReference>
<comment type="function">
    <text evidence="2 5">PPIases accelerate the folding of proteins. It catalyzes the cis-trans isomerization of proline imidic peptide bonds in oligopeptides.</text>
</comment>
<evidence type="ECO:0000256" key="3">
    <source>
        <dbReference type="ARBA" id="ARBA00023110"/>
    </source>
</evidence>
<keyword evidence="9" id="KW-1185">Reference proteome</keyword>
<comment type="similarity">
    <text evidence="5">Belongs to the cyclophilin-type PPIase family.</text>
</comment>
<sequence>MKQMIVLAAVLLLVLTGCGNKPNNETPAAGTDNTASNSGTTAGGNNAADAKSWSEPPKMTIDKNKTYLAHFKTDKGEFTAELFAKDAPITVNNFVFLANQKFFDGIKFHRVISDFMIQTGDPLGNGTGGPGYNIPDELDNGHKYEVGTLAMANTGQPSSGGSQFFICTGPTAANLDQQPSYSIFGKIAEGMDVVTAIANTPVEESNGELSKPIDDVLISSVTIEEK</sequence>
<evidence type="ECO:0000256" key="1">
    <source>
        <dbReference type="ARBA" id="ARBA00000971"/>
    </source>
</evidence>
<dbReference type="InterPro" id="IPR044666">
    <property type="entry name" value="Cyclophilin_A-like"/>
</dbReference>
<feature type="compositionally biased region" description="Low complexity" evidence="6">
    <location>
        <begin position="33"/>
        <end position="48"/>
    </location>
</feature>
<evidence type="ECO:0000256" key="5">
    <source>
        <dbReference type="RuleBase" id="RU363019"/>
    </source>
</evidence>
<feature type="domain" description="PPIase cyclophilin-type" evidence="7">
    <location>
        <begin position="76"/>
        <end position="223"/>
    </location>
</feature>
<feature type="region of interest" description="Disordered" evidence="6">
    <location>
        <begin position="24"/>
        <end position="57"/>
    </location>
</feature>
<keyword evidence="3 5" id="KW-0697">Rotamase</keyword>
<evidence type="ECO:0000259" key="7">
    <source>
        <dbReference type="PROSITE" id="PS50072"/>
    </source>
</evidence>
<dbReference type="CDD" id="cd00317">
    <property type="entry name" value="cyclophilin"/>
    <property type="match status" value="1"/>
</dbReference>
<dbReference type="PROSITE" id="PS51257">
    <property type="entry name" value="PROKAR_LIPOPROTEIN"/>
    <property type="match status" value="1"/>
</dbReference>
<comment type="catalytic activity">
    <reaction evidence="1 5">
        <text>[protein]-peptidylproline (omega=180) = [protein]-peptidylproline (omega=0)</text>
        <dbReference type="Rhea" id="RHEA:16237"/>
        <dbReference type="Rhea" id="RHEA-COMP:10747"/>
        <dbReference type="Rhea" id="RHEA-COMP:10748"/>
        <dbReference type="ChEBI" id="CHEBI:83833"/>
        <dbReference type="ChEBI" id="CHEBI:83834"/>
        <dbReference type="EC" id="5.2.1.8"/>
    </reaction>
</comment>
<dbReference type="Proteomes" id="UP001596047">
    <property type="component" value="Unassembled WGS sequence"/>
</dbReference>
<evidence type="ECO:0000256" key="4">
    <source>
        <dbReference type="ARBA" id="ARBA00023235"/>
    </source>
</evidence>
<dbReference type="PRINTS" id="PR00153">
    <property type="entry name" value="CSAPPISMRASE"/>
</dbReference>
<dbReference type="EMBL" id="JBHSOW010000016">
    <property type="protein sequence ID" value="MFC5648412.1"/>
    <property type="molecule type" value="Genomic_DNA"/>
</dbReference>
<evidence type="ECO:0000256" key="6">
    <source>
        <dbReference type="SAM" id="MobiDB-lite"/>
    </source>
</evidence>
<dbReference type="PANTHER" id="PTHR45625:SF4">
    <property type="entry name" value="PEPTIDYLPROLYL ISOMERASE DOMAIN AND WD REPEAT-CONTAINING PROTEIN 1"/>
    <property type="match status" value="1"/>
</dbReference>
<feature type="chain" id="PRO_5045006119" description="Peptidyl-prolyl cis-trans isomerase" evidence="5">
    <location>
        <begin position="22"/>
        <end position="226"/>
    </location>
</feature>
<evidence type="ECO:0000256" key="2">
    <source>
        <dbReference type="ARBA" id="ARBA00002388"/>
    </source>
</evidence>